<feature type="transmembrane region" description="Helical" evidence="6">
    <location>
        <begin position="20"/>
        <end position="39"/>
    </location>
</feature>
<feature type="transmembrane region" description="Helical" evidence="6">
    <location>
        <begin position="75"/>
        <end position="93"/>
    </location>
</feature>
<evidence type="ECO:0000256" key="6">
    <source>
        <dbReference type="SAM" id="Phobius"/>
    </source>
</evidence>
<feature type="domain" description="Major facilitator superfamily (MFS) profile" evidence="7">
    <location>
        <begin position="1"/>
        <end position="178"/>
    </location>
</feature>
<keyword evidence="5 6" id="KW-0472">Membrane</keyword>
<accession>K1SS01</accession>
<evidence type="ECO:0000256" key="3">
    <source>
        <dbReference type="ARBA" id="ARBA00022692"/>
    </source>
</evidence>
<evidence type="ECO:0000256" key="2">
    <source>
        <dbReference type="ARBA" id="ARBA00022475"/>
    </source>
</evidence>
<evidence type="ECO:0000313" key="8">
    <source>
        <dbReference type="EMBL" id="EKC56575.1"/>
    </source>
</evidence>
<dbReference type="Gene3D" id="1.20.1250.20">
    <property type="entry name" value="MFS general substrate transporter like domains"/>
    <property type="match status" value="1"/>
</dbReference>
<comment type="caution">
    <text evidence="8">The sequence shown here is derived from an EMBL/GenBank/DDBJ whole genome shotgun (WGS) entry which is preliminary data.</text>
</comment>
<dbReference type="GO" id="GO:0022857">
    <property type="term" value="F:transmembrane transporter activity"/>
    <property type="evidence" value="ECO:0007669"/>
    <property type="project" value="InterPro"/>
</dbReference>
<dbReference type="InterPro" id="IPR020846">
    <property type="entry name" value="MFS_dom"/>
</dbReference>
<feature type="transmembrane region" description="Helical" evidence="6">
    <location>
        <begin position="46"/>
        <end position="69"/>
    </location>
</feature>
<keyword evidence="3 6" id="KW-0812">Transmembrane</keyword>
<evidence type="ECO:0000256" key="4">
    <source>
        <dbReference type="ARBA" id="ARBA00022989"/>
    </source>
</evidence>
<gene>
    <name evidence="8" type="ORF">LEA_14768</name>
</gene>
<comment type="subcellular location">
    <subcellularLocation>
        <location evidence="1">Cell membrane</location>
        <topology evidence="1">Multi-pass membrane protein</topology>
    </subcellularLocation>
</comment>
<dbReference type="PANTHER" id="PTHR43124:SF4">
    <property type="entry name" value="SUGAR EFFLUX TRANSPORTER"/>
    <property type="match status" value="1"/>
</dbReference>
<proteinExistence type="predicted"/>
<protein>
    <submittedName>
        <fullName evidence="8">Major facilitator superfamily transporter MFS_1</fullName>
    </submittedName>
</protein>
<dbReference type="AlphaFoldDB" id="K1SS01"/>
<dbReference type="PROSITE" id="PS50850">
    <property type="entry name" value="MFS"/>
    <property type="match status" value="1"/>
</dbReference>
<name>K1SS01_9ZZZZ</name>
<dbReference type="InterPro" id="IPR011701">
    <property type="entry name" value="MFS"/>
</dbReference>
<evidence type="ECO:0000256" key="5">
    <source>
        <dbReference type="ARBA" id="ARBA00023136"/>
    </source>
</evidence>
<dbReference type="PANTHER" id="PTHR43124">
    <property type="entry name" value="PURINE EFFLUX PUMP PBUE"/>
    <property type="match status" value="1"/>
</dbReference>
<dbReference type="SUPFAM" id="SSF103473">
    <property type="entry name" value="MFS general substrate transporter"/>
    <property type="match status" value="1"/>
</dbReference>
<dbReference type="Pfam" id="PF07690">
    <property type="entry name" value="MFS_1"/>
    <property type="match status" value="1"/>
</dbReference>
<feature type="non-terminal residue" evidence="8">
    <location>
        <position position="178"/>
    </location>
</feature>
<evidence type="ECO:0000259" key="7">
    <source>
        <dbReference type="PROSITE" id="PS50850"/>
    </source>
</evidence>
<feature type="transmembrane region" description="Helical" evidence="6">
    <location>
        <begin position="136"/>
        <end position="157"/>
    </location>
</feature>
<dbReference type="InterPro" id="IPR036259">
    <property type="entry name" value="MFS_trans_sf"/>
</dbReference>
<dbReference type="InterPro" id="IPR050189">
    <property type="entry name" value="MFS_Efflux_Transporters"/>
</dbReference>
<dbReference type="EMBL" id="AJWY01010065">
    <property type="protein sequence ID" value="EKC56575.1"/>
    <property type="molecule type" value="Genomic_DNA"/>
</dbReference>
<keyword evidence="4 6" id="KW-1133">Transmembrane helix</keyword>
<evidence type="ECO:0000256" key="1">
    <source>
        <dbReference type="ARBA" id="ARBA00004651"/>
    </source>
</evidence>
<feature type="transmembrane region" description="Helical" evidence="6">
    <location>
        <begin position="105"/>
        <end position="130"/>
    </location>
</feature>
<keyword evidence="2" id="KW-1003">Cell membrane</keyword>
<dbReference type="GO" id="GO:0005886">
    <property type="term" value="C:plasma membrane"/>
    <property type="evidence" value="ECO:0007669"/>
    <property type="project" value="UniProtKB-SubCell"/>
</dbReference>
<organism evidence="8">
    <name type="scientific">human gut metagenome</name>
    <dbReference type="NCBI Taxonomy" id="408170"/>
    <lineage>
        <taxon>unclassified sequences</taxon>
        <taxon>metagenomes</taxon>
        <taxon>organismal metagenomes</taxon>
    </lineage>
</organism>
<reference evidence="8" key="1">
    <citation type="journal article" date="2013" name="Environ. Microbiol.">
        <title>Microbiota from the distal guts of lean and obese adolescents exhibit partial functional redundancy besides clear differences in community structure.</title>
        <authorList>
            <person name="Ferrer M."/>
            <person name="Ruiz A."/>
            <person name="Lanza F."/>
            <person name="Haange S.B."/>
            <person name="Oberbach A."/>
            <person name="Till H."/>
            <person name="Bargiela R."/>
            <person name="Campoy C."/>
            <person name="Segura M.T."/>
            <person name="Richter M."/>
            <person name="von Bergen M."/>
            <person name="Seifert J."/>
            <person name="Suarez A."/>
        </authorList>
    </citation>
    <scope>NUCLEOTIDE SEQUENCE</scope>
</reference>
<sequence length="178" mass="18738">MLSDIAADFGITEARAGLLITVYAWVVALVSLPLMLAVARMECRRLMLGVLGLFIASHVLSGLSSSYAMLMASRIGVACAHAVFWSIVSPLAVRVAPKGAQSAALGLIITGTSIAMIVGLPLGRVIGLYVGWRTTFFFIAAVAAAVWLFLAAIFPRVPSRDTISLRKVPSLLGNPALV</sequence>